<reference evidence="3 4" key="1">
    <citation type="submission" date="2020-08" db="EMBL/GenBank/DDBJ databases">
        <title>Genomic Encyclopedia of Type Strains, Phase IV (KMG-IV): sequencing the most valuable type-strain genomes for metagenomic binning, comparative biology and taxonomic classification.</title>
        <authorList>
            <person name="Goeker M."/>
        </authorList>
    </citation>
    <scope>NUCLEOTIDE SEQUENCE [LARGE SCALE GENOMIC DNA]</scope>
    <source>
        <strain evidence="3 4">DSM 103377</strain>
    </source>
</reference>
<keyword evidence="1" id="KW-0732">Signal</keyword>
<proteinExistence type="predicted"/>
<dbReference type="InterPro" id="IPR001466">
    <property type="entry name" value="Beta-lactam-related"/>
</dbReference>
<dbReference type="EMBL" id="JACIJS010000003">
    <property type="protein sequence ID" value="MBB5515152.1"/>
    <property type="molecule type" value="Genomic_DNA"/>
</dbReference>
<dbReference type="InterPro" id="IPR012338">
    <property type="entry name" value="Beta-lactam/transpept-like"/>
</dbReference>
<dbReference type="PANTHER" id="PTHR43283:SF7">
    <property type="entry name" value="BETA-LACTAMASE-RELATED DOMAIN-CONTAINING PROTEIN"/>
    <property type="match status" value="1"/>
</dbReference>
<evidence type="ECO:0000256" key="1">
    <source>
        <dbReference type="SAM" id="SignalP"/>
    </source>
</evidence>
<feature type="signal peptide" evidence="1">
    <location>
        <begin position="1"/>
        <end position="27"/>
    </location>
</feature>
<accession>A0A840WNB8</accession>
<evidence type="ECO:0000313" key="3">
    <source>
        <dbReference type="EMBL" id="MBB5515152.1"/>
    </source>
</evidence>
<sequence length="359" mass="38851">MAIFRDIKHAASAAILLLAACSTPYPASPPFADALGLSALSADINASVYGQIAAVVVSQHGNVVFEDYFRGGAVDTFVDMRSVGKSLTAMAVGAAMLDGAITRLDMPVIPAFPDHQPLAHMTEDKRAMTLRDLMAMQSPLACSDWRDSPGNEERMYRTRDWTAFALNLPLDPGFRRDASGAGRFSYCTAGVFLVGQMVERATGQPFDAYVTARLLSPLGVGPVVWRRSPSGEVQSAGQIRLRARDSERLGRLVLQDGVWQGERLLPSGWVERMLTPRSEVMGDLRYGLLWWDAEFGMPGGAQTQVSFMLGNGGNIVAVLPDHDAVIVVQATNYNQPGDFDLSRLLIEDHILPALTRGGG</sequence>
<dbReference type="InterPro" id="IPR050789">
    <property type="entry name" value="Diverse_Enzym_Activities"/>
</dbReference>
<evidence type="ECO:0000313" key="4">
    <source>
        <dbReference type="Proteomes" id="UP000553766"/>
    </source>
</evidence>
<name>A0A840WNB8_9RHOB</name>
<dbReference type="SUPFAM" id="SSF56601">
    <property type="entry name" value="beta-lactamase/transpeptidase-like"/>
    <property type="match status" value="1"/>
</dbReference>
<comment type="caution">
    <text evidence="3">The sequence shown here is derived from an EMBL/GenBank/DDBJ whole genome shotgun (WGS) entry which is preliminary data.</text>
</comment>
<dbReference type="AlphaFoldDB" id="A0A840WNB8"/>
<gene>
    <name evidence="3" type="ORF">FHS89_001162</name>
</gene>
<dbReference type="Gene3D" id="3.40.710.10">
    <property type="entry name" value="DD-peptidase/beta-lactamase superfamily"/>
    <property type="match status" value="1"/>
</dbReference>
<keyword evidence="4" id="KW-1185">Reference proteome</keyword>
<feature type="domain" description="Beta-lactamase-related" evidence="2">
    <location>
        <begin position="53"/>
        <end position="340"/>
    </location>
</feature>
<dbReference type="RefSeq" id="WP_184009471.1">
    <property type="nucleotide sequence ID" value="NZ_JACIJS010000003.1"/>
</dbReference>
<dbReference type="Proteomes" id="UP000553766">
    <property type="component" value="Unassembled WGS sequence"/>
</dbReference>
<dbReference type="PROSITE" id="PS51257">
    <property type="entry name" value="PROKAR_LIPOPROTEIN"/>
    <property type="match status" value="1"/>
</dbReference>
<dbReference type="Pfam" id="PF00144">
    <property type="entry name" value="Beta-lactamase"/>
    <property type="match status" value="1"/>
</dbReference>
<feature type="chain" id="PRO_5032398936" evidence="1">
    <location>
        <begin position="28"/>
        <end position="359"/>
    </location>
</feature>
<organism evidence="3 4">
    <name type="scientific">Rubricella aquisinus</name>
    <dbReference type="NCBI Taxonomy" id="2028108"/>
    <lineage>
        <taxon>Bacteria</taxon>
        <taxon>Pseudomonadati</taxon>
        <taxon>Pseudomonadota</taxon>
        <taxon>Alphaproteobacteria</taxon>
        <taxon>Rhodobacterales</taxon>
        <taxon>Paracoccaceae</taxon>
        <taxon>Rubricella</taxon>
    </lineage>
</organism>
<protein>
    <submittedName>
        <fullName evidence="3">CubicO group peptidase (Beta-lactamase class C family)</fullName>
    </submittedName>
</protein>
<evidence type="ECO:0000259" key="2">
    <source>
        <dbReference type="Pfam" id="PF00144"/>
    </source>
</evidence>
<dbReference type="PANTHER" id="PTHR43283">
    <property type="entry name" value="BETA-LACTAMASE-RELATED"/>
    <property type="match status" value="1"/>
</dbReference>